<dbReference type="PANTHER" id="PTHR43194">
    <property type="entry name" value="HYDROLASE ALPHA/BETA FOLD FAMILY"/>
    <property type="match status" value="1"/>
</dbReference>
<sequence>METSAFTATPNGVAIAYRDSAPHGDGGGVPVVLVHGMGGDGRTWARFARRLTAAGRRVVAVDLRGHGRSARASSYRFSEFAADVAGLCEHLGFDTVDLVGHSLGGHTGSLVAQQRPGLVRRLVLEETPLPLREGDPVPEIPAHRPTPAELWHAATSMVLNPRAVFSFDRSMTEAVVSEFHTPNPVWWQQLPSLECPTMLLRGVRRGSMVDPRLLTVALSLLPDGAVREIPCGHSIHRDRSEEFAAAVMPFLAD</sequence>
<keyword evidence="3" id="KW-1185">Reference proteome</keyword>
<gene>
    <name evidence="2" type="ORF">Q7514_07700</name>
</gene>
<dbReference type="Proteomes" id="UP001336020">
    <property type="component" value="Unassembled WGS sequence"/>
</dbReference>
<evidence type="ECO:0000313" key="3">
    <source>
        <dbReference type="Proteomes" id="UP001336020"/>
    </source>
</evidence>
<dbReference type="GO" id="GO:0016787">
    <property type="term" value="F:hydrolase activity"/>
    <property type="evidence" value="ECO:0007669"/>
    <property type="project" value="UniProtKB-KW"/>
</dbReference>
<evidence type="ECO:0000313" key="2">
    <source>
        <dbReference type="EMBL" id="MEE2057411.1"/>
    </source>
</evidence>
<dbReference type="InterPro" id="IPR000073">
    <property type="entry name" value="AB_hydrolase_1"/>
</dbReference>
<dbReference type="PANTHER" id="PTHR43194:SF2">
    <property type="entry name" value="PEROXISOMAL MEMBRANE PROTEIN LPX1"/>
    <property type="match status" value="1"/>
</dbReference>
<keyword evidence="2" id="KW-0378">Hydrolase</keyword>
<dbReference type="InterPro" id="IPR050228">
    <property type="entry name" value="Carboxylesterase_BioH"/>
</dbReference>
<feature type="domain" description="AB hydrolase-1" evidence="1">
    <location>
        <begin position="30"/>
        <end position="137"/>
    </location>
</feature>
<dbReference type="SUPFAM" id="SSF53474">
    <property type="entry name" value="alpha/beta-Hydrolases"/>
    <property type="match status" value="1"/>
</dbReference>
<dbReference type="Gene3D" id="3.40.50.1820">
    <property type="entry name" value="alpha/beta hydrolase"/>
    <property type="match status" value="1"/>
</dbReference>
<proteinExistence type="predicted"/>
<dbReference type="RefSeq" id="WP_330132676.1">
    <property type="nucleotide sequence ID" value="NZ_JAUTXY010000003.1"/>
</dbReference>
<dbReference type="Pfam" id="PF00561">
    <property type="entry name" value="Abhydrolase_1"/>
    <property type="match status" value="1"/>
</dbReference>
<dbReference type="InterPro" id="IPR029058">
    <property type="entry name" value="AB_hydrolase_fold"/>
</dbReference>
<reference evidence="2 3" key="1">
    <citation type="submission" date="2023-07" db="EMBL/GenBank/DDBJ databases">
        <authorList>
            <person name="Girao M."/>
            <person name="Carvalho M.F."/>
        </authorList>
    </citation>
    <scope>NUCLEOTIDE SEQUENCE [LARGE SCALE GENOMIC DNA]</scope>
    <source>
        <strain evidence="2 3">YIM65754</strain>
    </source>
</reference>
<evidence type="ECO:0000259" key="1">
    <source>
        <dbReference type="Pfam" id="PF00561"/>
    </source>
</evidence>
<accession>A0ABU7L792</accession>
<organism evidence="2 3">
    <name type="scientific">Rhodococcus artemisiae</name>
    <dbReference type="NCBI Taxonomy" id="714159"/>
    <lineage>
        <taxon>Bacteria</taxon>
        <taxon>Bacillati</taxon>
        <taxon>Actinomycetota</taxon>
        <taxon>Actinomycetes</taxon>
        <taxon>Mycobacteriales</taxon>
        <taxon>Nocardiaceae</taxon>
        <taxon>Rhodococcus</taxon>
    </lineage>
</organism>
<protein>
    <submittedName>
        <fullName evidence="2">Alpha/beta hydrolase</fullName>
    </submittedName>
</protein>
<dbReference type="EMBL" id="JAUTXY010000003">
    <property type="protein sequence ID" value="MEE2057411.1"/>
    <property type="molecule type" value="Genomic_DNA"/>
</dbReference>
<comment type="caution">
    <text evidence="2">The sequence shown here is derived from an EMBL/GenBank/DDBJ whole genome shotgun (WGS) entry which is preliminary data.</text>
</comment>
<dbReference type="PRINTS" id="PR00111">
    <property type="entry name" value="ABHYDROLASE"/>
</dbReference>
<name>A0ABU7L792_9NOCA</name>